<dbReference type="PANTHER" id="PTHR30432:SF1">
    <property type="entry name" value="DNA-BINDING TRANSCRIPTIONAL DUAL REGULATOR MODE"/>
    <property type="match status" value="1"/>
</dbReference>
<dbReference type="NCBIfam" id="TIGR00638">
    <property type="entry name" value="Mop"/>
    <property type="match status" value="2"/>
</dbReference>
<dbReference type="Gene3D" id="1.10.10.10">
    <property type="entry name" value="Winged helix-like DNA-binding domain superfamily/Winged helix DNA-binding domain"/>
    <property type="match status" value="1"/>
</dbReference>
<evidence type="ECO:0000256" key="6">
    <source>
        <dbReference type="PIRSR" id="PIRSR005763-1"/>
    </source>
</evidence>
<feature type="domain" description="Mop" evidence="7">
    <location>
        <begin position="199"/>
        <end position="265"/>
    </location>
</feature>
<keyword evidence="2 5" id="KW-0813">Transport</keyword>
<evidence type="ECO:0000313" key="8">
    <source>
        <dbReference type="EMBL" id="ANJ67224.1"/>
    </source>
</evidence>
<gene>
    <name evidence="8" type="ORF">A9404_07355</name>
</gene>
<dbReference type="InterPro" id="IPR051815">
    <property type="entry name" value="Molybdate_resp_trans_reg"/>
</dbReference>
<dbReference type="InterPro" id="IPR000847">
    <property type="entry name" value="LysR_HTH_N"/>
</dbReference>
<dbReference type="InterPro" id="IPR008995">
    <property type="entry name" value="Mo/tungstate-bd_C_term_dom"/>
</dbReference>
<keyword evidence="4" id="KW-0677">Repeat</keyword>
<protein>
    <recommendedName>
        <fullName evidence="7">Mop domain-containing protein</fullName>
    </recommendedName>
</protein>
<dbReference type="Pfam" id="PF03459">
    <property type="entry name" value="TOBE"/>
    <property type="match status" value="2"/>
</dbReference>
<dbReference type="GO" id="GO:0015689">
    <property type="term" value="P:molybdate ion transport"/>
    <property type="evidence" value="ECO:0007669"/>
    <property type="project" value="UniProtKB-UniRule"/>
</dbReference>
<accession>A0A191ZH65</accession>
<dbReference type="PANTHER" id="PTHR30432">
    <property type="entry name" value="TRANSCRIPTIONAL REGULATOR MODE"/>
    <property type="match status" value="1"/>
</dbReference>
<organism evidence="8 9">
    <name type="scientific">Halothiobacillus diazotrophicus</name>
    <dbReference type="NCBI Taxonomy" id="1860122"/>
    <lineage>
        <taxon>Bacteria</taxon>
        <taxon>Pseudomonadati</taxon>
        <taxon>Pseudomonadota</taxon>
        <taxon>Gammaproteobacteria</taxon>
        <taxon>Chromatiales</taxon>
        <taxon>Halothiobacillaceae</taxon>
        <taxon>Halothiobacillus</taxon>
    </lineage>
</organism>
<keyword evidence="9" id="KW-1185">Reference proteome</keyword>
<comment type="similarity">
    <text evidence="1 5">Belongs to the ModE family.</text>
</comment>
<dbReference type="GO" id="GO:0003700">
    <property type="term" value="F:DNA-binding transcription factor activity"/>
    <property type="evidence" value="ECO:0007669"/>
    <property type="project" value="InterPro"/>
</dbReference>
<sequence length="267" mass="27458">MSIYSEKHIGDFVVPLALRLGEQEISHRRLKLLEAVQAEGSISAAAKAIGMTYKAAWDAVDAINNLAGRPIVVVQHGGAGGGGAALSPAGVQLVDSFKRLGHLQSQLMALFDQHDISGDLNVIRSLFMKTSARNTLSGTITSIQRGAVNTEVVLGIQGGDALVAIITNGSADSMNLAVGQSAYALIKSSFVLVTTEKVKTSARNQLCGTIERVTEGAVNSEVVIALAGGNTLTAIITEGGAESLGLKVGAPACALIKASLIILGVDS</sequence>
<dbReference type="KEGG" id="haz:A9404_07355"/>
<evidence type="ECO:0000259" key="7">
    <source>
        <dbReference type="PROSITE" id="PS51866"/>
    </source>
</evidence>
<dbReference type="OrthoDB" id="9800709at2"/>
<dbReference type="EMBL" id="CP016027">
    <property type="protein sequence ID" value="ANJ67224.1"/>
    <property type="molecule type" value="Genomic_DNA"/>
</dbReference>
<dbReference type="RefSeq" id="WP_066099670.1">
    <property type="nucleotide sequence ID" value="NZ_CP016027.1"/>
</dbReference>
<feature type="domain" description="Mop" evidence="7">
    <location>
        <begin position="129"/>
        <end position="195"/>
    </location>
</feature>
<dbReference type="Gene3D" id="2.40.50.100">
    <property type="match status" value="2"/>
</dbReference>
<evidence type="ECO:0000313" key="9">
    <source>
        <dbReference type="Proteomes" id="UP000078596"/>
    </source>
</evidence>
<dbReference type="SUPFAM" id="SSF50331">
    <property type="entry name" value="MOP-like"/>
    <property type="match status" value="2"/>
</dbReference>
<reference evidence="8 9" key="1">
    <citation type="submission" date="2016-06" db="EMBL/GenBank/DDBJ databases">
        <title>Insight into the functional genes involving in sulfur oxidation in Pearl River water.</title>
        <authorList>
            <person name="Luo J."/>
            <person name="Tan X."/>
            <person name="Lin W."/>
        </authorList>
    </citation>
    <scope>NUCLEOTIDE SEQUENCE [LARGE SCALE GENOMIC DNA]</scope>
    <source>
        <strain evidence="8 9">LS2</strain>
    </source>
</reference>
<dbReference type="STRING" id="1860122.A9404_07355"/>
<feature type="region of interest" description="Required for dimer formation and molybdate binding" evidence="6">
    <location>
        <begin position="130"/>
        <end position="138"/>
    </location>
</feature>
<dbReference type="InterPro" id="IPR036388">
    <property type="entry name" value="WH-like_DNA-bd_sf"/>
</dbReference>
<keyword evidence="3 5" id="KW-0500">Molybdenum</keyword>
<dbReference type="PROSITE" id="PS51866">
    <property type="entry name" value="MOP"/>
    <property type="match status" value="2"/>
</dbReference>
<dbReference type="AlphaFoldDB" id="A0A191ZH65"/>
<dbReference type="GO" id="GO:0030151">
    <property type="term" value="F:molybdenum ion binding"/>
    <property type="evidence" value="ECO:0007669"/>
    <property type="project" value="UniProtKB-UniRule"/>
</dbReference>
<evidence type="ECO:0000256" key="1">
    <source>
        <dbReference type="ARBA" id="ARBA00008110"/>
    </source>
</evidence>
<dbReference type="Proteomes" id="UP000078596">
    <property type="component" value="Chromosome"/>
</dbReference>
<dbReference type="InterPro" id="IPR016462">
    <property type="entry name" value="ModE"/>
</dbReference>
<dbReference type="SUPFAM" id="SSF46785">
    <property type="entry name" value="Winged helix' DNA-binding domain"/>
    <property type="match status" value="1"/>
</dbReference>
<dbReference type="Pfam" id="PF00126">
    <property type="entry name" value="HTH_1"/>
    <property type="match status" value="1"/>
</dbReference>
<dbReference type="InterPro" id="IPR005116">
    <property type="entry name" value="Transp-assoc_OB_typ1"/>
</dbReference>
<evidence type="ECO:0000256" key="2">
    <source>
        <dbReference type="ARBA" id="ARBA00022448"/>
    </source>
</evidence>
<dbReference type="PIRSF" id="PIRSF005763">
    <property type="entry name" value="Txn_reg_ModE"/>
    <property type="match status" value="1"/>
</dbReference>
<evidence type="ECO:0000256" key="4">
    <source>
        <dbReference type="ARBA" id="ARBA00022737"/>
    </source>
</evidence>
<evidence type="ECO:0000256" key="3">
    <source>
        <dbReference type="ARBA" id="ARBA00022505"/>
    </source>
</evidence>
<name>A0A191ZH65_9GAMM</name>
<dbReference type="InterPro" id="IPR036390">
    <property type="entry name" value="WH_DNA-bd_sf"/>
</dbReference>
<evidence type="ECO:0000256" key="5">
    <source>
        <dbReference type="PIRNR" id="PIRNR005763"/>
    </source>
</evidence>
<proteinExistence type="inferred from homology"/>
<dbReference type="InterPro" id="IPR004606">
    <property type="entry name" value="Mop_domain"/>
</dbReference>